<dbReference type="GO" id="GO:0031146">
    <property type="term" value="P:SCF-dependent proteasomal ubiquitin-dependent protein catabolic process"/>
    <property type="evidence" value="ECO:0000318"/>
    <property type="project" value="GO_Central"/>
</dbReference>
<dbReference type="HOGENOM" id="CLU_031019_1_0_1"/>
<keyword evidence="3" id="KW-1185">Reference proteome</keyword>
<dbReference type="eggNOG" id="KOG1947">
    <property type="taxonomic scope" value="Eukaryota"/>
</dbReference>
<protein>
    <submittedName>
        <fullName evidence="1 2">Uncharacterized protein</fullName>
    </submittedName>
</protein>
<dbReference type="Proteomes" id="UP000008810">
    <property type="component" value="Chromosome 3"/>
</dbReference>
<dbReference type="Gramene" id="KQK01179">
    <property type="protein sequence ID" value="KQK01179"/>
    <property type="gene ID" value="BRADI_3g54280v3"/>
</dbReference>
<dbReference type="OMA" id="IALFRNC"/>
<sequence length="423" mass="47451">MEDLPEPLLAEILKWITRASDRNSLSLVSKHLYTIEAEHRDTIRIGCGLHSTTEPLESLFSRFPNLLKVEIDYSCCSSSQGKQLDNQGLHMLLSHCPSLSDLTLSSCSYVNNSSLAYVSCFAKLRSLRLKCTSTVNSSGLLSVVAGCKSLSLLHLVDCKGVDNMEWLEYLGRYGSWEELVVKNCNEIRRYDLLKFGPGWAKLQKFEFEMNGKYRCTPPHDPSYPHSYDISCENLKELRLARIVTTQVFGLRFLLGKCKALEKLWLEFVVGLNENELIKIFQNCSNLKSISIWRCSFQFGTALTNNTFKALALSCPMLQVLEISCRIGYTQKGIVALVQSCPIRDLVLNGGSIFRDEGAEGLSCSRFLERLHLVCCSSITDAAMNFIIESPCLSNLTLSRCDNVTDDGMAVLVINRSSNSRQKL</sequence>
<dbReference type="KEGG" id="bdi:100828711"/>
<dbReference type="OrthoDB" id="595131at2759"/>
<dbReference type="AlphaFoldDB" id="I1IDI9"/>
<organism evidence="1">
    <name type="scientific">Brachypodium distachyon</name>
    <name type="common">Purple false brome</name>
    <name type="synonym">Trachynia distachya</name>
    <dbReference type="NCBI Taxonomy" id="15368"/>
    <lineage>
        <taxon>Eukaryota</taxon>
        <taxon>Viridiplantae</taxon>
        <taxon>Streptophyta</taxon>
        <taxon>Embryophyta</taxon>
        <taxon>Tracheophyta</taxon>
        <taxon>Spermatophyta</taxon>
        <taxon>Magnoliopsida</taxon>
        <taxon>Liliopsida</taxon>
        <taxon>Poales</taxon>
        <taxon>Poaceae</taxon>
        <taxon>BOP clade</taxon>
        <taxon>Pooideae</taxon>
        <taxon>Stipodae</taxon>
        <taxon>Brachypodieae</taxon>
        <taxon>Brachypodium</taxon>
    </lineage>
</organism>
<dbReference type="EnsemblPlants" id="KQK01179">
    <property type="protein sequence ID" value="KQK01179"/>
    <property type="gene ID" value="BRADI_3g54280v3"/>
</dbReference>
<dbReference type="FunFam" id="3.80.10.10:FF:000690">
    <property type="entry name" value="F-box/LRR-repeat protein 14"/>
    <property type="match status" value="1"/>
</dbReference>
<accession>I1IDI9</accession>
<dbReference type="SUPFAM" id="SSF52047">
    <property type="entry name" value="RNI-like"/>
    <property type="match status" value="2"/>
</dbReference>
<reference evidence="1" key="2">
    <citation type="submission" date="2017-06" db="EMBL/GenBank/DDBJ databases">
        <title>WGS assembly of Brachypodium distachyon.</title>
        <authorList>
            <consortium name="The International Brachypodium Initiative"/>
            <person name="Lucas S."/>
            <person name="Harmon-Smith M."/>
            <person name="Lail K."/>
            <person name="Tice H."/>
            <person name="Grimwood J."/>
            <person name="Bruce D."/>
            <person name="Barry K."/>
            <person name="Shu S."/>
            <person name="Lindquist E."/>
            <person name="Wang M."/>
            <person name="Pitluck S."/>
            <person name="Vogel J.P."/>
            <person name="Garvin D.F."/>
            <person name="Mockler T.C."/>
            <person name="Schmutz J."/>
            <person name="Rokhsar D."/>
            <person name="Bevan M.W."/>
        </authorList>
    </citation>
    <scope>NUCLEOTIDE SEQUENCE</scope>
    <source>
        <strain evidence="1">Bd21</strain>
    </source>
</reference>
<dbReference type="PANTHER" id="PTHR13318">
    <property type="entry name" value="PARTNER OF PAIRED, ISOFORM B-RELATED"/>
    <property type="match status" value="1"/>
</dbReference>
<reference evidence="2" key="3">
    <citation type="submission" date="2018-08" db="UniProtKB">
        <authorList>
            <consortium name="EnsemblPlants"/>
        </authorList>
    </citation>
    <scope>IDENTIFICATION</scope>
    <source>
        <strain evidence="2">cv. Bd21</strain>
    </source>
</reference>
<dbReference type="RefSeq" id="XP_003572904.1">
    <property type="nucleotide sequence ID" value="XM_003572856.3"/>
</dbReference>
<dbReference type="SMART" id="SM00367">
    <property type="entry name" value="LRR_CC"/>
    <property type="match status" value="6"/>
</dbReference>
<dbReference type="FunFam" id="1.20.1280.50:FF:000023">
    <property type="entry name" value="F-box/LRR-repeat protein 4"/>
    <property type="match status" value="1"/>
</dbReference>
<dbReference type="GO" id="GO:0019005">
    <property type="term" value="C:SCF ubiquitin ligase complex"/>
    <property type="evidence" value="ECO:0000318"/>
    <property type="project" value="GO_Central"/>
</dbReference>
<evidence type="ECO:0000313" key="1">
    <source>
        <dbReference type="EMBL" id="KQK01179.1"/>
    </source>
</evidence>
<dbReference type="InterPro" id="IPR006553">
    <property type="entry name" value="Leu-rich_rpt_Cys-con_subtyp"/>
</dbReference>
<dbReference type="InterPro" id="IPR032675">
    <property type="entry name" value="LRR_dom_sf"/>
</dbReference>
<reference evidence="1 2" key="1">
    <citation type="journal article" date="2010" name="Nature">
        <title>Genome sequencing and analysis of the model grass Brachypodium distachyon.</title>
        <authorList>
            <consortium name="International Brachypodium Initiative"/>
        </authorList>
    </citation>
    <scope>NUCLEOTIDE SEQUENCE [LARGE SCALE GENOMIC DNA]</scope>
    <source>
        <strain evidence="1">Bd21</strain>
        <strain evidence="2">cv. Bd21</strain>
    </source>
</reference>
<dbReference type="GeneID" id="100828711"/>
<evidence type="ECO:0000313" key="2">
    <source>
        <dbReference type="EnsemblPlants" id="KQK01179"/>
    </source>
</evidence>
<dbReference type="Gene3D" id="1.20.1280.50">
    <property type="match status" value="1"/>
</dbReference>
<dbReference type="EMBL" id="CM000882">
    <property type="protein sequence ID" value="KQK01179.1"/>
    <property type="molecule type" value="Genomic_DNA"/>
</dbReference>
<evidence type="ECO:0000313" key="3">
    <source>
        <dbReference type="Proteomes" id="UP000008810"/>
    </source>
</evidence>
<dbReference type="PANTHER" id="PTHR13318:SF271">
    <property type="entry name" value="COI1 F-BOX DOMAIN-CONTAINING PROTEIN"/>
    <property type="match status" value="1"/>
</dbReference>
<name>I1IDI9_BRADI</name>
<dbReference type="Gene3D" id="3.80.10.10">
    <property type="entry name" value="Ribonuclease Inhibitor"/>
    <property type="match status" value="2"/>
</dbReference>
<gene>
    <name evidence="2" type="primary">LOC100828711</name>
    <name evidence="1" type="ORF">BRADI_3g54280v3</name>
</gene>
<dbReference type="RefSeq" id="XP_014757084.1">
    <property type="nucleotide sequence ID" value="XM_014901598.2"/>
</dbReference>
<proteinExistence type="predicted"/>